<dbReference type="PANTHER" id="PTHR23359">
    <property type="entry name" value="NUCLEOTIDE KINASE"/>
    <property type="match status" value="1"/>
</dbReference>
<dbReference type="GO" id="GO:0006139">
    <property type="term" value="P:nucleobase-containing compound metabolic process"/>
    <property type="evidence" value="ECO:0007669"/>
    <property type="project" value="InterPro"/>
</dbReference>
<dbReference type="GO" id="GO:0005524">
    <property type="term" value="F:ATP binding"/>
    <property type="evidence" value="ECO:0007669"/>
    <property type="project" value="InterPro"/>
</dbReference>
<reference evidence="5 6" key="1">
    <citation type="submission" date="2017-04" db="EMBL/GenBank/DDBJ databases">
        <title>Draft genome sequence of Marssonina coronaria NL1: causal agent of apple blotch.</title>
        <authorList>
            <person name="Cheng Q."/>
        </authorList>
    </citation>
    <scope>NUCLEOTIDE SEQUENCE [LARGE SCALE GENOMIC DNA]</scope>
    <source>
        <strain evidence="5 6">NL1</strain>
    </source>
</reference>
<evidence type="ECO:0000313" key="5">
    <source>
        <dbReference type="EMBL" id="OWO99480.1"/>
    </source>
</evidence>
<dbReference type="InterPro" id="IPR000850">
    <property type="entry name" value="Adenylat/UMP-CMP_kin"/>
</dbReference>
<dbReference type="CDD" id="cd01428">
    <property type="entry name" value="ADK"/>
    <property type="match status" value="1"/>
</dbReference>
<dbReference type="PRINTS" id="PR00094">
    <property type="entry name" value="ADENYLTKNASE"/>
</dbReference>
<comment type="caution">
    <text evidence="5">The sequence shown here is derived from an EMBL/GenBank/DDBJ whole genome shotgun (WGS) entry which is preliminary data.</text>
</comment>
<organism evidence="5 6">
    <name type="scientific">Diplocarpon coronariae</name>
    <dbReference type="NCBI Taxonomy" id="2795749"/>
    <lineage>
        <taxon>Eukaryota</taxon>
        <taxon>Fungi</taxon>
        <taxon>Dikarya</taxon>
        <taxon>Ascomycota</taxon>
        <taxon>Pezizomycotina</taxon>
        <taxon>Leotiomycetes</taxon>
        <taxon>Helotiales</taxon>
        <taxon>Drepanopezizaceae</taxon>
        <taxon>Diplocarpon</taxon>
    </lineage>
</organism>
<proteinExistence type="inferred from homology"/>
<dbReference type="Pfam" id="PF00406">
    <property type="entry name" value="ADK"/>
    <property type="match status" value="1"/>
</dbReference>
<dbReference type="STRING" id="503106.A0A218YXD8"/>
<dbReference type="Gene3D" id="3.40.50.300">
    <property type="entry name" value="P-loop containing nucleotide triphosphate hydrolases"/>
    <property type="match status" value="1"/>
</dbReference>
<comment type="similarity">
    <text evidence="4">Belongs to the adenylate kinase family.</text>
</comment>
<sequence>MSQPAPATNWTVIFVLGGPGAGKGTQCARLTKHYPVCHFSIGDMMRAETLKPASPYAELIHANILEGRVGPPAMAVGMLKTAMEEKYREEGETAFIIDGFPRRIEQAPLFATTICEPAAVLFLDCAEDVQAKRLAGRRATSGRVDDAARTIPKRFNVFREMTMPVVEYYTAQNKVVQVDASKDRSAVYREVQTGLGSILKTLGMKIEDSDSDSENT</sequence>
<dbReference type="SUPFAM" id="SSF52540">
    <property type="entry name" value="P-loop containing nucleoside triphosphate hydrolases"/>
    <property type="match status" value="1"/>
</dbReference>
<dbReference type="InterPro" id="IPR033690">
    <property type="entry name" value="Adenylat_kinase_CS"/>
</dbReference>
<evidence type="ECO:0000256" key="1">
    <source>
        <dbReference type="ARBA" id="ARBA00022679"/>
    </source>
</evidence>
<protein>
    <recommendedName>
        <fullName evidence="7">Uridylate kinase</fullName>
    </recommendedName>
</protein>
<name>A0A218YXD8_9HELO</name>
<evidence type="ECO:0000256" key="2">
    <source>
        <dbReference type="ARBA" id="ARBA00022741"/>
    </source>
</evidence>
<keyword evidence="1 4" id="KW-0808">Transferase</keyword>
<dbReference type="OrthoDB" id="442176at2759"/>
<dbReference type="Proteomes" id="UP000242519">
    <property type="component" value="Unassembled WGS sequence"/>
</dbReference>
<dbReference type="HAMAP" id="MF_00235">
    <property type="entry name" value="Adenylate_kinase_Adk"/>
    <property type="match status" value="1"/>
</dbReference>
<dbReference type="EMBL" id="MZNU01000354">
    <property type="protein sequence ID" value="OWO99480.1"/>
    <property type="molecule type" value="Genomic_DNA"/>
</dbReference>
<dbReference type="PROSITE" id="PS00113">
    <property type="entry name" value="ADENYLATE_KINASE"/>
    <property type="match status" value="1"/>
</dbReference>
<dbReference type="AlphaFoldDB" id="A0A218YXD8"/>
<gene>
    <name evidence="5" type="ORF">B2J93_1612</name>
</gene>
<keyword evidence="3 4" id="KW-0418">Kinase</keyword>
<accession>A0A218YXD8</accession>
<keyword evidence="6" id="KW-1185">Reference proteome</keyword>
<evidence type="ECO:0000256" key="3">
    <source>
        <dbReference type="ARBA" id="ARBA00022777"/>
    </source>
</evidence>
<evidence type="ECO:0008006" key="7">
    <source>
        <dbReference type="Google" id="ProtNLM"/>
    </source>
</evidence>
<keyword evidence="2" id="KW-0547">Nucleotide-binding</keyword>
<dbReference type="GO" id="GO:0019205">
    <property type="term" value="F:nucleobase-containing compound kinase activity"/>
    <property type="evidence" value="ECO:0007669"/>
    <property type="project" value="InterPro"/>
</dbReference>
<evidence type="ECO:0000313" key="6">
    <source>
        <dbReference type="Proteomes" id="UP000242519"/>
    </source>
</evidence>
<dbReference type="InterPro" id="IPR027417">
    <property type="entry name" value="P-loop_NTPase"/>
</dbReference>
<dbReference type="InParanoid" id="A0A218YXD8"/>
<evidence type="ECO:0000256" key="4">
    <source>
        <dbReference type="RuleBase" id="RU003330"/>
    </source>
</evidence>